<dbReference type="Pfam" id="PF18401">
    <property type="entry name" value="Thioredoxin_13"/>
    <property type="match status" value="1"/>
</dbReference>
<evidence type="ECO:0000256" key="8">
    <source>
        <dbReference type="ARBA" id="ARBA00023180"/>
    </source>
</evidence>
<evidence type="ECO:0000256" key="4">
    <source>
        <dbReference type="ARBA" id="ARBA00006351"/>
    </source>
</evidence>
<feature type="signal peptide" evidence="10">
    <location>
        <begin position="1"/>
        <end position="23"/>
    </location>
</feature>
<feature type="compositionally biased region" description="Basic and acidic residues" evidence="9">
    <location>
        <begin position="1442"/>
        <end position="1469"/>
    </location>
</feature>
<dbReference type="FunFam" id="3.90.550.10:FF:000065">
    <property type="entry name" value="UDP-glucose:glycoprotein glucosyltransferase, putative"/>
    <property type="match status" value="1"/>
</dbReference>
<dbReference type="InterPro" id="IPR040525">
    <property type="entry name" value="UGGT_TRXL_4"/>
</dbReference>
<evidence type="ECO:0000256" key="3">
    <source>
        <dbReference type="ARBA" id="ARBA00004922"/>
    </source>
</evidence>
<reference evidence="16 17" key="1">
    <citation type="journal article" date="2015" name="BMC Genomics">
        <title>Insights from the genome of Ophiocordyceps polyrhachis-furcata to pathogenicity and host specificity in insect fungi.</title>
        <authorList>
            <person name="Wichadakul D."/>
            <person name="Kobmoo N."/>
            <person name="Ingsriswang S."/>
            <person name="Tangphatsornruang S."/>
            <person name="Chantasingh D."/>
            <person name="Luangsa-ard J.J."/>
            <person name="Eurwilaichitr L."/>
        </authorList>
    </citation>
    <scope>NUCLEOTIDE SEQUENCE [LARGE SCALE GENOMIC DNA]</scope>
    <source>
        <strain evidence="16 17">BCC 54312</strain>
    </source>
</reference>
<dbReference type="InterPro" id="IPR040497">
    <property type="entry name" value="Glyco_transf_24"/>
</dbReference>
<accession>A0A367L049</accession>
<evidence type="ECO:0000259" key="12">
    <source>
        <dbReference type="Pfam" id="PF18401"/>
    </source>
</evidence>
<evidence type="ECO:0000259" key="15">
    <source>
        <dbReference type="Pfam" id="PF18404"/>
    </source>
</evidence>
<dbReference type="InterPro" id="IPR040694">
    <property type="entry name" value="UGGT_TRXL_2"/>
</dbReference>
<dbReference type="GO" id="GO:0003980">
    <property type="term" value="F:UDP-glucose:glycoprotein glucosyltransferase activity"/>
    <property type="evidence" value="ECO:0007669"/>
    <property type="project" value="InterPro"/>
</dbReference>
<dbReference type="Pfam" id="PF18402">
    <property type="entry name" value="Thioredoxin_14"/>
    <property type="match status" value="1"/>
</dbReference>
<comment type="pathway">
    <text evidence="3">Protein modification; protein glycosylation.</text>
</comment>
<dbReference type="Pfam" id="PF06427">
    <property type="entry name" value="UDP-g_GGTase"/>
    <property type="match status" value="1"/>
</dbReference>
<dbReference type="OrthoDB" id="27683at2759"/>
<evidence type="ECO:0000256" key="10">
    <source>
        <dbReference type="SAM" id="SignalP"/>
    </source>
</evidence>
<dbReference type="PANTHER" id="PTHR11226">
    <property type="entry name" value="UDP-GLUCOSE GLYCOPROTEIN:GLUCOSYLTRANSFERASE"/>
    <property type="match status" value="1"/>
</dbReference>
<dbReference type="Proteomes" id="UP000253664">
    <property type="component" value="Unassembled WGS sequence"/>
</dbReference>
<dbReference type="InterPro" id="IPR040693">
    <property type="entry name" value="UGGT_TRXL_1"/>
</dbReference>
<dbReference type="EMBL" id="LKCN02000026">
    <property type="protein sequence ID" value="RCI07592.1"/>
    <property type="molecule type" value="Genomic_DNA"/>
</dbReference>
<evidence type="ECO:0000256" key="9">
    <source>
        <dbReference type="SAM" id="MobiDB-lite"/>
    </source>
</evidence>
<evidence type="ECO:0000259" key="13">
    <source>
        <dbReference type="Pfam" id="PF18402"/>
    </source>
</evidence>
<evidence type="ECO:0000256" key="6">
    <source>
        <dbReference type="ARBA" id="ARBA00022729"/>
    </source>
</evidence>
<dbReference type="GO" id="GO:0036503">
    <property type="term" value="P:ERAD pathway"/>
    <property type="evidence" value="ECO:0007669"/>
    <property type="project" value="TreeGrafter"/>
</dbReference>
<feature type="region of interest" description="Disordered" evidence="9">
    <location>
        <begin position="1438"/>
        <end position="1469"/>
    </location>
</feature>
<comment type="cofactor">
    <cofactor evidence="1">
        <name>Ca(2+)</name>
        <dbReference type="ChEBI" id="CHEBI:29108"/>
    </cofactor>
</comment>
<feature type="domain" description="UGGT thioredoxin-like" evidence="13">
    <location>
        <begin position="396"/>
        <end position="638"/>
    </location>
</feature>
<dbReference type="CDD" id="cd06432">
    <property type="entry name" value="GT8_HUGT1_C_like"/>
    <property type="match status" value="1"/>
</dbReference>
<comment type="similarity">
    <text evidence="4">Belongs to the glycosyltransferase 8 family.</text>
</comment>
<evidence type="ECO:0000256" key="2">
    <source>
        <dbReference type="ARBA" id="ARBA00004319"/>
    </source>
</evidence>
<dbReference type="UniPathway" id="UPA00378"/>
<evidence type="ECO:0000256" key="5">
    <source>
        <dbReference type="ARBA" id="ARBA00022679"/>
    </source>
</evidence>
<feature type="domain" description="Glucosyltransferase 24 catalytic" evidence="15">
    <location>
        <begin position="1162"/>
        <end position="1428"/>
    </location>
</feature>
<dbReference type="Gene3D" id="3.90.550.10">
    <property type="entry name" value="Spore Coat Polysaccharide Biosynthesis Protein SpsA, Chain A"/>
    <property type="match status" value="1"/>
</dbReference>
<dbReference type="InterPro" id="IPR029044">
    <property type="entry name" value="Nucleotide-diphossugar_trans"/>
</dbReference>
<name>A0A367L049_9HYPO</name>
<dbReference type="Pfam" id="PF18404">
    <property type="entry name" value="Glyco_transf_24"/>
    <property type="match status" value="1"/>
</dbReference>
<keyword evidence="8" id="KW-0325">Glycoprotein</keyword>
<feature type="domain" description="UGGT thioredoxin-like" evidence="12">
    <location>
        <begin position="263"/>
        <end position="390"/>
    </location>
</feature>
<dbReference type="SUPFAM" id="SSF53448">
    <property type="entry name" value="Nucleotide-diphospho-sugar transferases"/>
    <property type="match status" value="1"/>
</dbReference>
<dbReference type="STRING" id="1330021.A0A367L049"/>
<keyword evidence="5" id="KW-0808">Transferase</keyword>
<sequence>MARYASLPWSLCMAVMTAMTVVAVPSVNVGMKAAFSAGPYLLELIETAAAENSTAYFPLLDRIAGGYFASASSDAALYNSFLDLLVKDGYIASPEALSTFKLALTLRSAAPRIEAHYQYYSTAVEPVVDSSCLNWVLLEGKQYCTPQLDKPIKEDLFFSSKVPALPFDRTLGSGKDVVLYADPISESFGEYHRAILKASHTLGLKYRVRYRRSEANPHRPLPVSGYGVELALKRTDYIVIDDRDAADRSQKPLTSGGFDDADEVADLRPLSTSELALLGLKTASLIQNSNDSFATLVRLTQDFPRYSASIAAHNVSEAFHATSEKVVPGGINFLWMNGVQLIERQIEPFALVEMLRRERRLVDGFRHLGFTGKQAISLLGHSAVSTAKGDDEALRYEWTDKPEDGGAIFWLNDLETDSRYEDYPKSLIALLQRTFPGQIPQIGRNVFNIISPVDFSNADDIAFVSQVVSIVRRGIPLRFGLIPLTPTATAVSQAKVAFYLKENHGIEGFFAYIDGLSENKQSTIDEKLFADITGRADALANAEKLSLSEVIEADNWASQMKSILHWIKRLRADTAIRPLFINGVVIPRDATWMQIMSTKISADLQSIQKEIFHGSLTEDSDSSGIFLKGAALRRNPYISVESDKALHMLDVSRIYSEHGKLLESIPVLEPYSESTKENWAVVTVLADLTAVSGRELILAALEFKRSSPGVRLELIHNPEDSSKASRVCSAIKTQQDLVKDMETTEELTTVVDSADGMPGDDDYAAALSAFLNMAKVEPGRNAIILNGRVVGPMASDETFTADDFQLLLEYEQGQRILPVYAAIDDLGLGDKLSNALAAAKATSVTALSTISDLPEGIFESAPTIRSTMYDSWDVSHATIEVGDPETASIHIAGLLDPASEKGQRWTPILRVLSELDGVYLKIILNPREKITELPLKRFFRYVMDAKPSFEENGSVKALKASFESLPSEVLLTAGMDVPPAWLVASKESVHDLDNVKLSTVKSNIDATYELEHILIEGHSREGRGAPPRGAQLTLATEKDPMITDTIIMSNLGFFQFKANPGFYSIKLKEGRTAEIYTIESIGAQGWEATPGDEGTELALMDFQGTTLYPRLKRRPGMEQADVLETSDSTSTGGILSKGLKLAEELLGGAKVKSPSVQKHADINIFSVASGHLYERMLNIMMVSVMRNTKHSVKFWFIEQFLSPSFKEFIPHVAEEYGFEYEMVTYKWPHWLRQQKEKQREIWGYKILFLDVLFPLSLDKVIFVDADQIVRTDMMDLVNLDLKGAPYGFAPMCDSRTEMEGFRFWKQGYWANYLRGRPYHISALYVVDLRRFRELAAGDRLRQQYHALSADPASLSNLDQDLPNHMQFEIPIHSLPQEWLWCETWCSDESLSMARTIDLCNNPQTKEPKLDRAKRQVPEWTVYDDEIAALDKTRRAAVLDGADEGREPINTKSRRLDGDDERNVHTMDEL</sequence>
<feature type="domain" description="UGGT thioredoxin-like" evidence="11">
    <location>
        <begin position="38"/>
        <end position="216"/>
    </location>
</feature>
<evidence type="ECO:0000313" key="17">
    <source>
        <dbReference type="Proteomes" id="UP000253664"/>
    </source>
</evidence>
<dbReference type="InterPro" id="IPR009448">
    <property type="entry name" value="UDP-g_GGtrans"/>
</dbReference>
<dbReference type="GO" id="GO:0018279">
    <property type="term" value="P:protein N-linked glycosylation via asparagine"/>
    <property type="evidence" value="ECO:0007669"/>
    <property type="project" value="TreeGrafter"/>
</dbReference>
<keyword evidence="7" id="KW-0256">Endoplasmic reticulum</keyword>
<comment type="caution">
    <text evidence="16">The sequence shown here is derived from an EMBL/GenBank/DDBJ whole genome shotgun (WGS) entry which is preliminary data.</text>
</comment>
<evidence type="ECO:0000259" key="11">
    <source>
        <dbReference type="Pfam" id="PF18400"/>
    </source>
</evidence>
<dbReference type="GO" id="GO:0051082">
    <property type="term" value="F:unfolded protein binding"/>
    <property type="evidence" value="ECO:0007669"/>
    <property type="project" value="TreeGrafter"/>
</dbReference>
<dbReference type="PANTHER" id="PTHR11226:SF0">
    <property type="entry name" value="UDP-GLUCOSE:GLYCOPROTEIN GLUCOSYLTRANSFERASE"/>
    <property type="match status" value="1"/>
</dbReference>
<feature type="domain" description="UDP-glucose:glycoprotein glucosyltransferase thioredoxin-like" evidence="14">
    <location>
        <begin position="650"/>
        <end position="846"/>
    </location>
</feature>
<proteinExistence type="inferred from homology"/>
<feature type="chain" id="PRO_5016917094" description="UDP-glucose:glycoprotein glucosyltransferase" evidence="10">
    <location>
        <begin position="24"/>
        <end position="1469"/>
    </location>
</feature>
<dbReference type="Pfam" id="PF18400">
    <property type="entry name" value="Thioredoxin_12"/>
    <property type="match status" value="1"/>
</dbReference>
<evidence type="ECO:0008006" key="18">
    <source>
        <dbReference type="Google" id="ProtNLM"/>
    </source>
</evidence>
<evidence type="ECO:0000313" key="16">
    <source>
        <dbReference type="EMBL" id="RCI07592.1"/>
    </source>
</evidence>
<evidence type="ECO:0000259" key="14">
    <source>
        <dbReference type="Pfam" id="PF18403"/>
    </source>
</evidence>
<dbReference type="InterPro" id="IPR040692">
    <property type="entry name" value="UGGT_TRXL_3"/>
</dbReference>
<comment type="subcellular location">
    <subcellularLocation>
        <location evidence="2">Endoplasmic reticulum lumen</location>
    </subcellularLocation>
</comment>
<evidence type="ECO:0000256" key="7">
    <source>
        <dbReference type="ARBA" id="ARBA00022824"/>
    </source>
</evidence>
<keyword evidence="17" id="KW-1185">Reference proteome</keyword>
<dbReference type="GO" id="GO:0005788">
    <property type="term" value="C:endoplasmic reticulum lumen"/>
    <property type="evidence" value="ECO:0007669"/>
    <property type="project" value="UniProtKB-SubCell"/>
</dbReference>
<protein>
    <recommendedName>
        <fullName evidence="18">UDP-glucose:glycoprotein glucosyltransferase</fullName>
    </recommendedName>
</protein>
<evidence type="ECO:0000256" key="1">
    <source>
        <dbReference type="ARBA" id="ARBA00001913"/>
    </source>
</evidence>
<dbReference type="Pfam" id="PF18403">
    <property type="entry name" value="Thioredoxin_15"/>
    <property type="match status" value="1"/>
</dbReference>
<gene>
    <name evidence="16" type="ORF">L249_1642</name>
</gene>
<organism evidence="16 17">
    <name type="scientific">Ophiocordyceps polyrhachis-furcata BCC 54312</name>
    <dbReference type="NCBI Taxonomy" id="1330021"/>
    <lineage>
        <taxon>Eukaryota</taxon>
        <taxon>Fungi</taxon>
        <taxon>Dikarya</taxon>
        <taxon>Ascomycota</taxon>
        <taxon>Pezizomycotina</taxon>
        <taxon>Sordariomycetes</taxon>
        <taxon>Hypocreomycetidae</taxon>
        <taxon>Hypocreales</taxon>
        <taxon>Ophiocordycipitaceae</taxon>
        <taxon>Ophiocordyceps</taxon>
    </lineage>
</organism>
<keyword evidence="6 10" id="KW-0732">Signal</keyword>